<accession>A0A1R3GW13</accession>
<evidence type="ECO:0000313" key="2">
    <source>
        <dbReference type="Proteomes" id="UP000187203"/>
    </source>
</evidence>
<organism evidence="1 2">
    <name type="scientific">Corchorus olitorius</name>
    <dbReference type="NCBI Taxonomy" id="93759"/>
    <lineage>
        <taxon>Eukaryota</taxon>
        <taxon>Viridiplantae</taxon>
        <taxon>Streptophyta</taxon>
        <taxon>Embryophyta</taxon>
        <taxon>Tracheophyta</taxon>
        <taxon>Spermatophyta</taxon>
        <taxon>Magnoliopsida</taxon>
        <taxon>eudicotyledons</taxon>
        <taxon>Gunneridae</taxon>
        <taxon>Pentapetalae</taxon>
        <taxon>rosids</taxon>
        <taxon>malvids</taxon>
        <taxon>Malvales</taxon>
        <taxon>Malvaceae</taxon>
        <taxon>Grewioideae</taxon>
        <taxon>Apeibeae</taxon>
        <taxon>Corchorus</taxon>
    </lineage>
</organism>
<dbReference type="Proteomes" id="UP000187203">
    <property type="component" value="Unassembled WGS sequence"/>
</dbReference>
<sequence length="154" mass="17576">MARAFGAQTMEVSPAEWLQSFGVLLGYLSSFNLSAQFQGGKCREVLWIERLLMERRESFMGGSGVESVDGGGINCVERERGDQCETILWEGFWRVLSDCVREVSGQENPRKWERGFERWLRGEFMEPVKMDQRGNRWLVGAGRVDCNIATLETV</sequence>
<dbReference type="EMBL" id="AWUE01021444">
    <property type="protein sequence ID" value="OMO62211.1"/>
    <property type="molecule type" value="Genomic_DNA"/>
</dbReference>
<gene>
    <name evidence="1" type="ORF">COLO4_33180</name>
</gene>
<name>A0A1R3GW13_9ROSI</name>
<reference evidence="2" key="1">
    <citation type="submission" date="2013-09" db="EMBL/GenBank/DDBJ databases">
        <title>Corchorus olitorius genome sequencing.</title>
        <authorList>
            <person name="Alam M."/>
            <person name="Haque M.S."/>
            <person name="Islam M.S."/>
            <person name="Emdad E.M."/>
            <person name="Islam M.M."/>
            <person name="Ahmed B."/>
            <person name="Halim A."/>
            <person name="Hossen Q.M.M."/>
            <person name="Hossain M.Z."/>
            <person name="Ahmed R."/>
            <person name="Khan M.M."/>
            <person name="Islam R."/>
            <person name="Rashid M.M."/>
            <person name="Khan S.A."/>
            <person name="Rahman M.S."/>
            <person name="Alam M."/>
            <person name="Yahiya A.S."/>
            <person name="Khan M.S."/>
            <person name="Azam M.S."/>
            <person name="Haque T."/>
            <person name="Lashkar M.Z.H."/>
            <person name="Akhand A.I."/>
            <person name="Morshed G."/>
            <person name="Roy S."/>
            <person name="Uddin K.S."/>
            <person name="Rabeya T."/>
            <person name="Hossain A.S."/>
            <person name="Chowdhury A."/>
            <person name="Snigdha A.R."/>
            <person name="Mortoza M.S."/>
            <person name="Matin S.A."/>
            <person name="Hoque S.M.E."/>
            <person name="Islam M.K."/>
            <person name="Roy D.K."/>
            <person name="Haider R."/>
            <person name="Moosa M.M."/>
            <person name="Elias S.M."/>
            <person name="Hasan A.M."/>
            <person name="Jahan S."/>
            <person name="Shafiuddin M."/>
            <person name="Mahmood N."/>
            <person name="Shommy N.S."/>
        </authorList>
    </citation>
    <scope>NUCLEOTIDE SEQUENCE [LARGE SCALE GENOMIC DNA]</scope>
    <source>
        <strain evidence="2">cv. O-4</strain>
    </source>
</reference>
<comment type="caution">
    <text evidence="1">The sequence shown here is derived from an EMBL/GenBank/DDBJ whole genome shotgun (WGS) entry which is preliminary data.</text>
</comment>
<protein>
    <submittedName>
        <fullName evidence="1">Uncharacterized protein</fullName>
    </submittedName>
</protein>
<proteinExistence type="predicted"/>
<dbReference type="AlphaFoldDB" id="A0A1R3GW13"/>
<keyword evidence="2" id="KW-1185">Reference proteome</keyword>
<evidence type="ECO:0000313" key="1">
    <source>
        <dbReference type="EMBL" id="OMO62211.1"/>
    </source>
</evidence>